<organism evidence="2 3">
    <name type="scientific">Lophiotrema nucula</name>
    <dbReference type="NCBI Taxonomy" id="690887"/>
    <lineage>
        <taxon>Eukaryota</taxon>
        <taxon>Fungi</taxon>
        <taxon>Dikarya</taxon>
        <taxon>Ascomycota</taxon>
        <taxon>Pezizomycotina</taxon>
        <taxon>Dothideomycetes</taxon>
        <taxon>Pleosporomycetidae</taxon>
        <taxon>Pleosporales</taxon>
        <taxon>Lophiotremataceae</taxon>
        <taxon>Lophiotrema</taxon>
    </lineage>
</organism>
<evidence type="ECO:0000313" key="3">
    <source>
        <dbReference type="Proteomes" id="UP000799770"/>
    </source>
</evidence>
<sequence>MESNNNSDSSSPFSTSTGLHHNPPGFVPTGGAPRAGHTDAELYAKILGRLDDPIAKYLCEVHNVPTHSQGSAATSTDVSKTIGIVTSDANNLPTSASTPLKFRDNWHGAISHRYAVTQKWDMDPLKDGSIYIVVQNVEECVAFLVAKMKNLDEKVEDNPGAKDRDLIANKVSDESMEVTARLILIRLLERCITGYTGLAKSEPRKEDKVNCHERFNNVAYVLERWKAVCRDVLQEDSKIVEFVHQPMTIMKQKQAHKATNNKRASTADSSLVGGAASNSTPLTQPGEQSRAAGYRRGRRPVPAQTSPTRGQHDLSGFQLDGSPHDRGSTPASKEQIFSPGNGKVPSTSGWGDYANLQGGGTNLRPVNLLRGIGGGGTASDFNINREAVESRARKSLERLDSHGLGTGNAAAPPTSNLSHLAEASKTDDQNPEGYDQSPTLSQHQQPPKEDNHPS</sequence>
<feature type="region of interest" description="Disordered" evidence="1">
    <location>
        <begin position="253"/>
        <end position="346"/>
    </location>
</feature>
<gene>
    <name evidence="2" type="ORF">BDV96DRAFT_627486</name>
</gene>
<evidence type="ECO:0000313" key="2">
    <source>
        <dbReference type="EMBL" id="KAF2121063.1"/>
    </source>
</evidence>
<proteinExistence type="predicted"/>
<dbReference type="AlphaFoldDB" id="A0A6A5ZQD9"/>
<dbReference type="EMBL" id="ML977312">
    <property type="protein sequence ID" value="KAF2121063.1"/>
    <property type="molecule type" value="Genomic_DNA"/>
</dbReference>
<keyword evidence="3" id="KW-1185">Reference proteome</keyword>
<feature type="compositionally biased region" description="Polar residues" evidence="1">
    <location>
        <begin position="436"/>
        <end position="445"/>
    </location>
</feature>
<evidence type="ECO:0000256" key="1">
    <source>
        <dbReference type="SAM" id="MobiDB-lite"/>
    </source>
</evidence>
<protein>
    <submittedName>
        <fullName evidence="2">Uncharacterized protein</fullName>
    </submittedName>
</protein>
<feature type="region of interest" description="Disordered" evidence="1">
    <location>
        <begin position="400"/>
        <end position="454"/>
    </location>
</feature>
<dbReference type="Proteomes" id="UP000799770">
    <property type="component" value="Unassembled WGS sequence"/>
</dbReference>
<name>A0A6A5ZQD9_9PLEO</name>
<feature type="region of interest" description="Disordered" evidence="1">
    <location>
        <begin position="1"/>
        <end position="34"/>
    </location>
</feature>
<reference evidence="2" key="1">
    <citation type="journal article" date="2020" name="Stud. Mycol.">
        <title>101 Dothideomycetes genomes: a test case for predicting lifestyles and emergence of pathogens.</title>
        <authorList>
            <person name="Haridas S."/>
            <person name="Albert R."/>
            <person name="Binder M."/>
            <person name="Bloem J."/>
            <person name="Labutti K."/>
            <person name="Salamov A."/>
            <person name="Andreopoulos B."/>
            <person name="Baker S."/>
            <person name="Barry K."/>
            <person name="Bills G."/>
            <person name="Bluhm B."/>
            <person name="Cannon C."/>
            <person name="Castanera R."/>
            <person name="Culley D."/>
            <person name="Daum C."/>
            <person name="Ezra D."/>
            <person name="Gonzalez J."/>
            <person name="Henrissat B."/>
            <person name="Kuo A."/>
            <person name="Liang C."/>
            <person name="Lipzen A."/>
            <person name="Lutzoni F."/>
            <person name="Magnuson J."/>
            <person name="Mondo S."/>
            <person name="Nolan M."/>
            <person name="Ohm R."/>
            <person name="Pangilinan J."/>
            <person name="Park H.-J."/>
            <person name="Ramirez L."/>
            <person name="Alfaro M."/>
            <person name="Sun H."/>
            <person name="Tritt A."/>
            <person name="Yoshinaga Y."/>
            <person name="Zwiers L.-H."/>
            <person name="Turgeon B."/>
            <person name="Goodwin S."/>
            <person name="Spatafora J."/>
            <person name="Crous P."/>
            <person name="Grigoriev I."/>
        </authorList>
    </citation>
    <scope>NUCLEOTIDE SEQUENCE</scope>
    <source>
        <strain evidence="2">CBS 627.86</strain>
    </source>
</reference>
<accession>A0A6A5ZQD9</accession>
<dbReference type="OrthoDB" id="3801063at2759"/>
<feature type="compositionally biased region" description="Low complexity" evidence="1">
    <location>
        <begin position="1"/>
        <end position="16"/>
    </location>
</feature>
<feature type="compositionally biased region" description="Polar residues" evidence="1">
    <location>
        <begin position="276"/>
        <end position="287"/>
    </location>
</feature>